<dbReference type="Pfam" id="PF04041">
    <property type="entry name" value="Glyco_hydro_130"/>
    <property type="match status" value="1"/>
</dbReference>
<dbReference type="RefSeq" id="WP_320941305.1">
    <property type="nucleotide sequence ID" value="NZ_BAABEU010000006.1"/>
</dbReference>
<accession>A0ABZ0SHA1</accession>
<evidence type="ECO:0000256" key="1">
    <source>
        <dbReference type="ARBA" id="ARBA00022676"/>
    </source>
</evidence>
<evidence type="ECO:0000313" key="4">
    <source>
        <dbReference type="EMBL" id="WPR88586.1"/>
    </source>
</evidence>
<dbReference type="EMBL" id="CP139368">
    <property type="protein sequence ID" value="WPR88586.1"/>
    <property type="molecule type" value="Genomic_DNA"/>
</dbReference>
<dbReference type="InterPro" id="IPR007184">
    <property type="entry name" value="Mannoside_phosphorylase"/>
</dbReference>
<dbReference type="SUPFAM" id="SSF75005">
    <property type="entry name" value="Arabinanase/levansucrase/invertase"/>
    <property type="match status" value="1"/>
</dbReference>
<keyword evidence="2" id="KW-0808">Transferase</keyword>
<comment type="similarity">
    <text evidence="3">Belongs to the glycosyl hydrolase 130 family.</text>
</comment>
<dbReference type="PANTHER" id="PTHR34106">
    <property type="entry name" value="GLYCOSIDASE"/>
    <property type="match status" value="1"/>
</dbReference>
<dbReference type="PANTHER" id="PTHR34106:SF4">
    <property type="entry name" value="BLL5143 PROTEIN"/>
    <property type="match status" value="1"/>
</dbReference>
<protein>
    <submittedName>
        <fullName evidence="4">Glycosylase</fullName>
    </submittedName>
</protein>
<keyword evidence="5" id="KW-1185">Reference proteome</keyword>
<evidence type="ECO:0000313" key="5">
    <source>
        <dbReference type="Proteomes" id="UP001323798"/>
    </source>
</evidence>
<organism evidence="4 5">
    <name type="scientific">Microbacterium rhizosphaerae</name>
    <dbReference type="NCBI Taxonomy" id="1678237"/>
    <lineage>
        <taxon>Bacteria</taxon>
        <taxon>Bacillati</taxon>
        <taxon>Actinomycetota</taxon>
        <taxon>Actinomycetes</taxon>
        <taxon>Micrococcales</taxon>
        <taxon>Microbacteriaceae</taxon>
        <taxon>Microbacterium</taxon>
    </lineage>
</organism>
<proteinExistence type="inferred from homology"/>
<dbReference type="Proteomes" id="UP001323798">
    <property type="component" value="Chromosome"/>
</dbReference>
<dbReference type="Gene3D" id="2.115.10.20">
    <property type="entry name" value="Glycosyl hydrolase domain, family 43"/>
    <property type="match status" value="1"/>
</dbReference>
<evidence type="ECO:0000256" key="2">
    <source>
        <dbReference type="ARBA" id="ARBA00022679"/>
    </source>
</evidence>
<keyword evidence="1" id="KW-0328">Glycosyltransferase</keyword>
<reference evidence="4 5" key="1">
    <citation type="submission" date="2023-11" db="EMBL/GenBank/DDBJ databases">
        <title>Genome sequence of Microbacterium rhizosphaerae KACC 19337.</title>
        <authorList>
            <person name="Choi H."/>
            <person name="Kim S."/>
            <person name="Kim Y."/>
            <person name="Kwon S.-W."/>
            <person name="Heo J."/>
        </authorList>
    </citation>
    <scope>NUCLEOTIDE SEQUENCE [LARGE SCALE GENOMIC DNA]</scope>
    <source>
        <strain evidence="4 5">KACC 19337</strain>
    </source>
</reference>
<evidence type="ECO:0000256" key="3">
    <source>
        <dbReference type="ARBA" id="ARBA00024356"/>
    </source>
</evidence>
<sequence>MSLTAHDALIDHDPGRVVTRLFLPGESPASSDARVDAVVARVLALPADTLRAAAERAVAEFAAQHRDPEEILVSHAEAVLDGDALTGRLSRAQEIVIGSVFTADYAVEGAALCNPSAVVHPSQAGLGPDDLRLAVSVRCIGEGHVSSVGFAEAVVTADGSWTFAERAHPLTRPAIETGEWSRAHFAHTLADDGGLSDLASTVVSTLPERFRPADLEAAIDRLPYTVSMRPSSMPVLHLLRDMCRSAYEAAFPPESALSARTLLPVTPEEHNGVEDARFVRFADEDGTFSYRATYTAYDGSTIAPRLMTSPDLVRFAFHRLTGSGAHNKGMALFPRLVRGQHLALTRVGGENISLASSSDGLVWNDQGPICHPREPWELIQLGNCGSPIETEEGWLVLTHGVGPLRTYSLGAVLLDLDDPSRVLRRTRTPLLRPEGDLVPGYVPRVVYSCGAVIHRGTLWIPVGVGDSRIRVYSIGLDDLWPMLEPVEDGGQPVPVDL</sequence>
<dbReference type="InterPro" id="IPR023296">
    <property type="entry name" value="Glyco_hydro_beta-prop_sf"/>
</dbReference>
<name>A0ABZ0SHA1_9MICO</name>
<gene>
    <name evidence="4" type="ORF">SM116_12490</name>
</gene>